<dbReference type="PATRIC" id="fig|1316587.3.peg.37"/>
<evidence type="ECO:0008006" key="2">
    <source>
        <dbReference type="Google" id="ProtNLM"/>
    </source>
</evidence>
<reference evidence="1" key="1">
    <citation type="submission" date="2013-10" db="EMBL/GenBank/DDBJ databases">
        <title>The Genome Sequence of Fusobacterium nucleatum CTI-6.</title>
        <authorList>
            <consortium name="The Broad Institute Genomics Platform"/>
            <person name="Earl A."/>
            <person name="Ward D."/>
            <person name="Feldgarden M."/>
            <person name="Gevers D."/>
            <person name="Kostic A."/>
            <person name="Garrett W."/>
            <person name="Young S.K."/>
            <person name="Zeng Q."/>
            <person name="Gargeya S."/>
            <person name="Fitzgerald M."/>
            <person name="Abouelleil A."/>
            <person name="Alvarado L."/>
            <person name="Berlin A.M."/>
            <person name="Chapman S.B."/>
            <person name="Gainer-Dewar J."/>
            <person name="Goldberg J."/>
            <person name="Gnerre S."/>
            <person name="Griggs A."/>
            <person name="Gujja S."/>
            <person name="Hansen M."/>
            <person name="Howarth C."/>
            <person name="Imamovic A."/>
            <person name="Ireland A."/>
            <person name="Larimer J."/>
            <person name="McCowan C."/>
            <person name="Murphy C."/>
            <person name="Pearson M."/>
            <person name="Poon T.W."/>
            <person name="Priest M."/>
            <person name="Roberts A."/>
            <person name="Saif S."/>
            <person name="Shea T."/>
            <person name="Sykes S."/>
            <person name="Wortman J."/>
            <person name="Nusbaum C."/>
            <person name="Birren B."/>
        </authorList>
    </citation>
    <scope>NUCLEOTIDE SEQUENCE [LARGE SCALE GENOMIC DNA]</scope>
    <source>
        <strain evidence="1">CTI-6</strain>
    </source>
</reference>
<accession>U7U157</accession>
<evidence type="ECO:0000313" key="1">
    <source>
        <dbReference type="EMBL" id="ERT49441.1"/>
    </source>
</evidence>
<protein>
    <recommendedName>
        <fullName evidence="2">DUF1643 domain-containing protein</fullName>
    </recommendedName>
</protein>
<comment type="caution">
    <text evidence="1">The sequence shown here is derived from an EMBL/GenBank/DDBJ whole genome shotgun (WGS) entry which is preliminary data.</text>
</comment>
<proteinExistence type="predicted"/>
<sequence>MYYKTKFKSSCLGHTPSKKEDHTIVYYPNNCTCIDLETYRYNKIGGIEIKSKKEYYIEMLYQGDDKRRFVLGEVTGNNPLICFGINPSKAKIADSKLQTDRTIAKIRHIVDIEKYDGWIMLNLYAQVTSEPNNLDKVLNSNLHNKNIEEIEKILNRFPNSNILACWGNLIEERKYLKYCLKGLKIGNNIADYSFLSKIKDIKGITSLTKDRKWFYRGIITKKGHPKHQIGTKNSARLQKFNIDEYIESL</sequence>
<gene>
    <name evidence="1" type="ORF">HMPREF1767_00037</name>
</gene>
<name>U7U157_FUSNU</name>
<dbReference type="InterPro" id="IPR012441">
    <property type="entry name" value="DUF1643"/>
</dbReference>
<dbReference type="Pfam" id="PF07799">
    <property type="entry name" value="DUF1643"/>
    <property type="match status" value="1"/>
</dbReference>
<dbReference type="AlphaFoldDB" id="U7U157"/>
<organism evidence="1">
    <name type="scientific">Fusobacterium nucleatum CTI-6</name>
    <dbReference type="NCBI Taxonomy" id="1316587"/>
    <lineage>
        <taxon>Bacteria</taxon>
        <taxon>Fusobacteriati</taxon>
        <taxon>Fusobacteriota</taxon>
        <taxon>Fusobacteriia</taxon>
        <taxon>Fusobacteriales</taxon>
        <taxon>Fusobacteriaceae</taxon>
        <taxon>Fusobacterium</taxon>
    </lineage>
</organism>
<dbReference type="EMBL" id="AXNV01000001">
    <property type="protein sequence ID" value="ERT49441.1"/>
    <property type="molecule type" value="Genomic_DNA"/>
</dbReference>